<dbReference type="EMBL" id="CAMPGE010026897">
    <property type="protein sequence ID" value="CAI2384557.1"/>
    <property type="molecule type" value="Genomic_DNA"/>
</dbReference>
<name>A0AAD1Y7W2_EUPCR</name>
<dbReference type="Proteomes" id="UP001295684">
    <property type="component" value="Unassembled WGS sequence"/>
</dbReference>
<accession>A0AAD1Y7W2</accession>
<dbReference type="AlphaFoldDB" id="A0AAD1Y7W2"/>
<keyword evidence="3" id="KW-1185">Reference proteome</keyword>
<dbReference type="Gene3D" id="1.10.287.1490">
    <property type="match status" value="1"/>
</dbReference>
<reference evidence="2" key="1">
    <citation type="submission" date="2023-07" db="EMBL/GenBank/DDBJ databases">
        <authorList>
            <consortium name="AG Swart"/>
            <person name="Singh M."/>
            <person name="Singh A."/>
            <person name="Seah K."/>
            <person name="Emmerich C."/>
        </authorList>
    </citation>
    <scope>NUCLEOTIDE SEQUENCE</scope>
    <source>
        <strain evidence="2">DP1</strain>
    </source>
</reference>
<evidence type="ECO:0000313" key="2">
    <source>
        <dbReference type="EMBL" id="CAI2384557.1"/>
    </source>
</evidence>
<gene>
    <name evidence="2" type="ORF">ECRASSUSDP1_LOCUS26090</name>
</gene>
<feature type="coiled-coil region" evidence="1">
    <location>
        <begin position="90"/>
        <end position="117"/>
    </location>
</feature>
<evidence type="ECO:0000313" key="3">
    <source>
        <dbReference type="Proteomes" id="UP001295684"/>
    </source>
</evidence>
<proteinExistence type="predicted"/>
<protein>
    <submittedName>
        <fullName evidence="2">Uncharacterized protein</fullName>
    </submittedName>
</protein>
<organism evidence="2 3">
    <name type="scientific">Euplotes crassus</name>
    <dbReference type="NCBI Taxonomy" id="5936"/>
    <lineage>
        <taxon>Eukaryota</taxon>
        <taxon>Sar</taxon>
        <taxon>Alveolata</taxon>
        <taxon>Ciliophora</taxon>
        <taxon>Intramacronucleata</taxon>
        <taxon>Spirotrichea</taxon>
        <taxon>Hypotrichia</taxon>
        <taxon>Euplotida</taxon>
        <taxon>Euplotidae</taxon>
        <taxon>Moneuplotes</taxon>
    </lineage>
</organism>
<comment type="caution">
    <text evidence="2">The sequence shown here is derived from an EMBL/GenBank/DDBJ whole genome shotgun (WGS) entry which is preliminary data.</text>
</comment>
<keyword evidence="1" id="KW-0175">Coiled coil</keyword>
<feature type="coiled-coil region" evidence="1">
    <location>
        <begin position="22"/>
        <end position="63"/>
    </location>
</feature>
<sequence>MESVNGETIGKVSTSGSLKMKLNMLENAITKIIEEINFQKREVQQLKSEKDTLEKVLENKALDVKKSMEDDVVRCNSDMRQKFSDSKSLNNKLQGEITGLKQEKTTLQQNVLTLQRKIGELELTVGQAGS</sequence>
<evidence type="ECO:0000256" key="1">
    <source>
        <dbReference type="SAM" id="Coils"/>
    </source>
</evidence>